<dbReference type="InterPro" id="IPR005162">
    <property type="entry name" value="Retrotrans_gag_dom"/>
</dbReference>
<name>A0A5K1BBU1_9MAGN</name>
<organism evidence="2">
    <name type="scientific">Nymphaea colorata</name>
    <name type="common">pocket water lily</name>
    <dbReference type="NCBI Taxonomy" id="210225"/>
    <lineage>
        <taxon>Eukaryota</taxon>
        <taxon>Viridiplantae</taxon>
        <taxon>Streptophyta</taxon>
        <taxon>Embryophyta</taxon>
        <taxon>Tracheophyta</taxon>
        <taxon>Spermatophyta</taxon>
        <taxon>Magnoliopsida</taxon>
        <taxon>Nymphaeales</taxon>
        <taxon>Nymphaeaceae</taxon>
        <taxon>Nymphaea</taxon>
    </lineage>
</organism>
<reference evidence="2" key="1">
    <citation type="submission" date="2019-09" db="EMBL/GenBank/DDBJ databases">
        <authorList>
            <person name="Zhang L."/>
        </authorList>
    </citation>
    <scope>NUCLEOTIDE SEQUENCE</scope>
</reference>
<protein>
    <recommendedName>
        <fullName evidence="1">Retrotransposon gag domain-containing protein</fullName>
    </recommendedName>
</protein>
<dbReference type="Pfam" id="PF03732">
    <property type="entry name" value="Retrotrans_gag"/>
    <property type="match status" value="1"/>
</dbReference>
<feature type="domain" description="Retrotransposon gag" evidence="1">
    <location>
        <begin position="2"/>
        <end position="48"/>
    </location>
</feature>
<gene>
    <name evidence="2" type="ORF">NYM_LOCUS16503</name>
</gene>
<proteinExistence type="predicted"/>
<evidence type="ECO:0000259" key="1">
    <source>
        <dbReference type="Pfam" id="PF03732"/>
    </source>
</evidence>
<sequence>MQEFLDLQQNQMSLEEYIARYWHLEVHCPHLYTTDEARAGKFVRGLRDGLRSKVLTSRPRDLDEAVTMARCIEEDWARTHKDHHKKVGQHSQSRRT</sequence>
<dbReference type="EMBL" id="LR721781">
    <property type="protein sequence ID" value="VVW12805.1"/>
    <property type="molecule type" value="Genomic_DNA"/>
</dbReference>
<dbReference type="AlphaFoldDB" id="A0A5K1BBU1"/>
<evidence type="ECO:0000313" key="2">
    <source>
        <dbReference type="EMBL" id="VVW12805.1"/>
    </source>
</evidence>
<dbReference type="Gramene" id="NC3G0231990.1">
    <property type="protein sequence ID" value="NC3G0231990.1:cds"/>
    <property type="gene ID" value="NC3G0231990"/>
</dbReference>
<accession>A0A5K1BBU1</accession>